<dbReference type="SUPFAM" id="SSF56436">
    <property type="entry name" value="C-type lectin-like"/>
    <property type="match status" value="1"/>
</dbReference>
<dbReference type="AlphaFoldDB" id="A0A914YAL6"/>
<dbReference type="Gene3D" id="3.10.100.10">
    <property type="entry name" value="Mannose-Binding Protein A, subunit A"/>
    <property type="match status" value="1"/>
</dbReference>
<dbReference type="InterPro" id="IPR016187">
    <property type="entry name" value="CTDL_fold"/>
</dbReference>
<accession>A0A914YAL6</accession>
<dbReference type="InterPro" id="IPR016186">
    <property type="entry name" value="C-type_lectin-like/link_sf"/>
</dbReference>
<keyword evidence="1" id="KW-1185">Reference proteome</keyword>
<name>A0A914YAL6_9BILA</name>
<organism evidence="1 2">
    <name type="scientific">Panagrolaimus superbus</name>
    <dbReference type="NCBI Taxonomy" id="310955"/>
    <lineage>
        <taxon>Eukaryota</taxon>
        <taxon>Metazoa</taxon>
        <taxon>Ecdysozoa</taxon>
        <taxon>Nematoda</taxon>
        <taxon>Chromadorea</taxon>
        <taxon>Rhabditida</taxon>
        <taxon>Tylenchina</taxon>
        <taxon>Panagrolaimomorpha</taxon>
        <taxon>Panagrolaimoidea</taxon>
        <taxon>Panagrolaimidae</taxon>
        <taxon>Panagrolaimus</taxon>
    </lineage>
</organism>
<dbReference type="Proteomes" id="UP000887577">
    <property type="component" value="Unplaced"/>
</dbReference>
<protein>
    <submittedName>
        <fullName evidence="2">C-type lectin domain-containing protein</fullName>
    </submittedName>
</protein>
<reference evidence="2" key="1">
    <citation type="submission" date="2022-11" db="UniProtKB">
        <authorList>
            <consortium name="WormBaseParasite"/>
        </authorList>
    </citation>
    <scope>IDENTIFICATION</scope>
</reference>
<proteinExistence type="predicted"/>
<evidence type="ECO:0000313" key="1">
    <source>
        <dbReference type="Proteomes" id="UP000887577"/>
    </source>
</evidence>
<evidence type="ECO:0000313" key="2">
    <source>
        <dbReference type="WBParaSite" id="PSU_v2.g17249.t1"/>
    </source>
</evidence>
<dbReference type="WBParaSite" id="PSU_v2.g17249.t1">
    <property type="protein sequence ID" value="PSU_v2.g17249.t1"/>
    <property type="gene ID" value="PSU_v2.g17249"/>
</dbReference>
<sequence length="120" mass="13703">MTKGSSMSFAKTEDKFEYFKDMFANQTTGGKKMKFHVGISYNHSLNSYQYVDGSMPISADYLPWDAGFPKLAYGNCVAANQTRGFTVKYVNIDCYDYYARYICEVIPCDTENYCADIDVF</sequence>